<name>A0A7C8ISR6_9PEZI</name>
<dbReference type="InParanoid" id="A0A7C8ISR6"/>
<protein>
    <submittedName>
        <fullName evidence="3">Uncharacterized protein</fullName>
    </submittedName>
</protein>
<organism evidence="3 4">
    <name type="scientific">Xylaria multiplex</name>
    <dbReference type="NCBI Taxonomy" id="323545"/>
    <lineage>
        <taxon>Eukaryota</taxon>
        <taxon>Fungi</taxon>
        <taxon>Dikarya</taxon>
        <taxon>Ascomycota</taxon>
        <taxon>Pezizomycotina</taxon>
        <taxon>Sordariomycetes</taxon>
        <taxon>Xylariomycetidae</taxon>
        <taxon>Xylariales</taxon>
        <taxon>Xylariaceae</taxon>
        <taxon>Xylaria</taxon>
    </lineage>
</organism>
<dbReference type="OrthoDB" id="5417811at2759"/>
<dbReference type="AlphaFoldDB" id="A0A7C8ISR6"/>
<feature type="compositionally biased region" description="Basic and acidic residues" evidence="1">
    <location>
        <begin position="21"/>
        <end position="32"/>
    </location>
</feature>
<reference evidence="3 4" key="1">
    <citation type="submission" date="2019-12" db="EMBL/GenBank/DDBJ databases">
        <title>Draft genome sequence of the ascomycete Xylaria multiplex DSM 110363.</title>
        <authorList>
            <person name="Buettner E."/>
            <person name="Kellner H."/>
        </authorList>
    </citation>
    <scope>NUCLEOTIDE SEQUENCE [LARGE SCALE GENOMIC DNA]</scope>
    <source>
        <strain evidence="3 4">DSM 110363</strain>
    </source>
</reference>
<keyword evidence="2" id="KW-0472">Membrane</keyword>
<gene>
    <name evidence="3" type="ORF">GQX73_g8004</name>
</gene>
<sequence length="432" mass="48642">MNFVRTSLLGRERAQGGSEFEQQRPTDIEEQTRNGLRPFAIPRPTIPSLFTRRLRRDTQEQRPSEDESEDDDGPKSPAPNRFRLPNLTRSRTQDIPNQMPPGDGIENSEISSQPSRVRTRVQRFPILARPPVARTNGVGSERCMHSSMFSGSNASESRLSGLAEGGRRHRGRGNSGSSRRRQRKEPPKRFLFCFPWVKSRRARALILRCFVSGLFLISMLTIYLSLSITKNINTSEFSILLILLIILTTIIFCHGLVLLCMILVRPRNRQGTSVNDLEGNRYGHPGYAIPRQPIHVVLARDEEAAGIESETVRLKPPAYGLWRESVRVDPDRIYWQRAKSPPPDNANNEESDRRTAQHRPPSYASDDGVEYVVDARPRSIAPPRSSIYSQPSSIDSPMTSNMMDAPPLPPQPPAMELSGPRVVGRPGNWSIV</sequence>
<feature type="compositionally biased region" description="Low complexity" evidence="1">
    <location>
        <begin position="382"/>
        <end position="397"/>
    </location>
</feature>
<keyword evidence="2" id="KW-1133">Transmembrane helix</keyword>
<comment type="caution">
    <text evidence="3">The sequence shown here is derived from an EMBL/GenBank/DDBJ whole genome shotgun (WGS) entry which is preliminary data.</text>
</comment>
<feature type="compositionally biased region" description="Polar residues" evidence="1">
    <location>
        <begin position="87"/>
        <end position="96"/>
    </location>
</feature>
<feature type="transmembrane region" description="Helical" evidence="2">
    <location>
        <begin position="238"/>
        <end position="264"/>
    </location>
</feature>
<accession>A0A7C8ISR6</accession>
<dbReference type="Proteomes" id="UP000481858">
    <property type="component" value="Unassembled WGS sequence"/>
</dbReference>
<feature type="compositionally biased region" description="Basic and acidic residues" evidence="1">
    <location>
        <begin position="56"/>
        <end position="65"/>
    </location>
</feature>
<evidence type="ECO:0000256" key="1">
    <source>
        <dbReference type="SAM" id="MobiDB-lite"/>
    </source>
</evidence>
<evidence type="ECO:0000256" key="2">
    <source>
        <dbReference type="SAM" id="Phobius"/>
    </source>
</evidence>
<proteinExistence type="predicted"/>
<evidence type="ECO:0000313" key="3">
    <source>
        <dbReference type="EMBL" id="KAF2965562.1"/>
    </source>
</evidence>
<feature type="transmembrane region" description="Helical" evidence="2">
    <location>
        <begin position="205"/>
        <end position="226"/>
    </location>
</feature>
<feature type="region of interest" description="Disordered" evidence="1">
    <location>
        <begin position="1"/>
        <end position="118"/>
    </location>
</feature>
<evidence type="ECO:0000313" key="4">
    <source>
        <dbReference type="Proteomes" id="UP000481858"/>
    </source>
</evidence>
<feature type="region of interest" description="Disordered" evidence="1">
    <location>
        <begin position="336"/>
        <end position="432"/>
    </location>
</feature>
<feature type="region of interest" description="Disordered" evidence="1">
    <location>
        <begin position="137"/>
        <end position="184"/>
    </location>
</feature>
<keyword evidence="2" id="KW-0812">Transmembrane</keyword>
<feature type="compositionally biased region" description="Polar residues" evidence="1">
    <location>
        <begin position="147"/>
        <end position="158"/>
    </location>
</feature>
<feature type="compositionally biased region" description="Basic residues" evidence="1">
    <location>
        <begin position="167"/>
        <end position="183"/>
    </location>
</feature>
<keyword evidence="4" id="KW-1185">Reference proteome</keyword>
<dbReference type="EMBL" id="WUBL01000112">
    <property type="protein sequence ID" value="KAF2965562.1"/>
    <property type="molecule type" value="Genomic_DNA"/>
</dbReference>